<keyword evidence="1" id="KW-0472">Membrane</keyword>
<evidence type="ECO:0000313" key="3">
    <source>
        <dbReference type="Proteomes" id="UP000622610"/>
    </source>
</evidence>
<keyword evidence="1" id="KW-1133">Transmembrane helix</keyword>
<accession>A0A917JK30</accession>
<dbReference type="InterPro" id="IPR008407">
    <property type="entry name" value="Brnchd-chn_aa_trnsp_AzlD"/>
</dbReference>
<feature type="transmembrane region" description="Helical" evidence="1">
    <location>
        <begin position="39"/>
        <end position="59"/>
    </location>
</feature>
<dbReference type="Pfam" id="PF05437">
    <property type="entry name" value="AzlD"/>
    <property type="match status" value="1"/>
</dbReference>
<sequence length="106" mass="12027">MTNEYWILILGAGAVTWLPRILPFVFSRNVTFTPRFRQFLDYLPLCILAALLLQSLLTIEEGGLPRLKLQETLACIPTFLIGYYTKDLMKIVITGIITIALIRLIG</sequence>
<dbReference type="RefSeq" id="WP_188368569.1">
    <property type="nucleotide sequence ID" value="NZ_BMDT01000016.1"/>
</dbReference>
<proteinExistence type="predicted"/>
<feature type="transmembrane region" description="Helical" evidence="1">
    <location>
        <begin position="88"/>
        <end position="105"/>
    </location>
</feature>
<name>A0A917JK30_9ENTE</name>
<feature type="transmembrane region" description="Helical" evidence="1">
    <location>
        <begin position="6"/>
        <end position="27"/>
    </location>
</feature>
<reference evidence="2" key="2">
    <citation type="submission" date="2020-09" db="EMBL/GenBank/DDBJ databases">
        <authorList>
            <person name="Sun Q."/>
            <person name="Sedlacek I."/>
        </authorList>
    </citation>
    <scope>NUCLEOTIDE SEQUENCE</scope>
    <source>
        <strain evidence="2">CCM 8433</strain>
    </source>
</reference>
<dbReference type="AlphaFoldDB" id="A0A917JK30"/>
<organism evidence="2 3">
    <name type="scientific">Enterococcus alcedinis</name>
    <dbReference type="NCBI Taxonomy" id="1274384"/>
    <lineage>
        <taxon>Bacteria</taxon>
        <taxon>Bacillati</taxon>
        <taxon>Bacillota</taxon>
        <taxon>Bacilli</taxon>
        <taxon>Lactobacillales</taxon>
        <taxon>Enterococcaceae</taxon>
        <taxon>Enterococcus</taxon>
    </lineage>
</organism>
<comment type="caution">
    <text evidence="2">The sequence shown here is derived from an EMBL/GenBank/DDBJ whole genome shotgun (WGS) entry which is preliminary data.</text>
</comment>
<dbReference type="EMBL" id="BMDT01000016">
    <property type="protein sequence ID" value="GGI66749.1"/>
    <property type="molecule type" value="Genomic_DNA"/>
</dbReference>
<protein>
    <submittedName>
        <fullName evidence="2">Branched-chain amino acid transporter</fullName>
    </submittedName>
</protein>
<evidence type="ECO:0000256" key="1">
    <source>
        <dbReference type="SAM" id="Phobius"/>
    </source>
</evidence>
<gene>
    <name evidence="2" type="ORF">GCM10011482_24030</name>
</gene>
<keyword evidence="1" id="KW-0812">Transmembrane</keyword>
<reference evidence="2" key="1">
    <citation type="journal article" date="2014" name="Int. J. Syst. Evol. Microbiol.">
        <title>Complete genome sequence of Corynebacterium casei LMG S-19264T (=DSM 44701T), isolated from a smear-ripened cheese.</title>
        <authorList>
            <consortium name="US DOE Joint Genome Institute (JGI-PGF)"/>
            <person name="Walter F."/>
            <person name="Albersmeier A."/>
            <person name="Kalinowski J."/>
            <person name="Ruckert C."/>
        </authorList>
    </citation>
    <scope>NUCLEOTIDE SEQUENCE</scope>
    <source>
        <strain evidence="2">CCM 8433</strain>
    </source>
</reference>
<dbReference type="Proteomes" id="UP000622610">
    <property type="component" value="Unassembled WGS sequence"/>
</dbReference>
<evidence type="ECO:0000313" key="2">
    <source>
        <dbReference type="EMBL" id="GGI66749.1"/>
    </source>
</evidence>
<keyword evidence="3" id="KW-1185">Reference proteome</keyword>